<dbReference type="SUPFAM" id="SSF141571">
    <property type="entry name" value="Pentapeptide repeat-like"/>
    <property type="match status" value="1"/>
</dbReference>
<organism evidence="2 3">
    <name type="scientific">Neomesorhizobium albiziae</name>
    <dbReference type="NCBI Taxonomy" id="335020"/>
    <lineage>
        <taxon>Bacteria</taxon>
        <taxon>Pseudomonadati</taxon>
        <taxon>Pseudomonadota</taxon>
        <taxon>Alphaproteobacteria</taxon>
        <taxon>Hyphomicrobiales</taxon>
        <taxon>Phyllobacteriaceae</taxon>
        <taxon>Neomesorhizobium</taxon>
    </lineage>
</organism>
<sequence>MLFLVHGEGLPASELRINASGAPRIARAPGSPSLTGLGQADFQFSDDIMVWSYEKADYTIRMDVETGMFEQVLLDAMLDGPGGFDARGANARGANARGANARGANARGANARGANARGGGNSD</sequence>
<feature type="compositionally biased region" description="Low complexity" evidence="1">
    <location>
        <begin position="93"/>
        <end position="115"/>
    </location>
</feature>
<proteinExistence type="predicted"/>
<dbReference type="Pfam" id="PF00805">
    <property type="entry name" value="Pentapeptide"/>
    <property type="match status" value="1"/>
</dbReference>
<evidence type="ECO:0000313" key="2">
    <source>
        <dbReference type="EMBL" id="SFK32993.1"/>
    </source>
</evidence>
<dbReference type="EMBL" id="FOSL01000005">
    <property type="protein sequence ID" value="SFK32993.1"/>
    <property type="molecule type" value="Genomic_DNA"/>
</dbReference>
<reference evidence="2 3" key="1">
    <citation type="submission" date="2016-10" db="EMBL/GenBank/DDBJ databases">
        <authorList>
            <person name="Varghese N."/>
            <person name="Submissions S."/>
        </authorList>
    </citation>
    <scope>NUCLEOTIDE SEQUENCE [LARGE SCALE GENOMIC DNA]</scope>
    <source>
        <strain evidence="2 3">DSM 21822</strain>
    </source>
</reference>
<keyword evidence="3" id="KW-1185">Reference proteome</keyword>
<protein>
    <submittedName>
        <fullName evidence="2">Pentapeptide repeat-containing protein</fullName>
    </submittedName>
</protein>
<gene>
    <name evidence="2" type="ORF">SAMN04488498_10540</name>
</gene>
<dbReference type="Gene3D" id="2.160.20.80">
    <property type="entry name" value="E3 ubiquitin-protein ligase SopA"/>
    <property type="match status" value="1"/>
</dbReference>
<name>A0A1I3YMJ2_9HYPH</name>
<feature type="region of interest" description="Disordered" evidence="1">
    <location>
        <begin position="93"/>
        <end position="123"/>
    </location>
</feature>
<dbReference type="Proteomes" id="UP000323300">
    <property type="component" value="Unassembled WGS sequence"/>
</dbReference>
<dbReference type="AlphaFoldDB" id="A0A1I3YMJ2"/>
<dbReference type="InterPro" id="IPR001646">
    <property type="entry name" value="5peptide_repeat"/>
</dbReference>
<accession>A0A1I3YMJ2</accession>
<evidence type="ECO:0000256" key="1">
    <source>
        <dbReference type="SAM" id="MobiDB-lite"/>
    </source>
</evidence>
<evidence type="ECO:0000313" key="3">
    <source>
        <dbReference type="Proteomes" id="UP000323300"/>
    </source>
</evidence>